<dbReference type="InterPro" id="IPR003439">
    <property type="entry name" value="ABC_transporter-like_ATP-bd"/>
</dbReference>
<keyword evidence="2" id="KW-0813">Transport</keyword>
<reference evidence="11 12" key="1">
    <citation type="journal article" date="2007" name="Genome Res.">
        <title>Genome characteristics of facultatively symbiotic Frankia sp. strains reflect host range and host plant biogeography.</title>
        <authorList>
            <person name="Normand P."/>
            <person name="Lapierre P."/>
            <person name="Tisa L.S."/>
            <person name="Gogarten J.P."/>
            <person name="Alloisio N."/>
            <person name="Bagnarol E."/>
            <person name="Bassi C.A."/>
            <person name="Berry A.M."/>
            <person name="Bickhart D.M."/>
            <person name="Choisne N."/>
            <person name="Couloux A."/>
            <person name="Cournoyer B."/>
            <person name="Cruveiller S."/>
            <person name="Daubin V."/>
            <person name="Demange N."/>
            <person name="Francino M.P."/>
            <person name="Goltsman E."/>
            <person name="Huang Y."/>
            <person name="Kopp O.R."/>
            <person name="Labarre L."/>
            <person name="Lapidus A."/>
            <person name="Lavire C."/>
            <person name="Marechal J."/>
            <person name="Martinez M."/>
            <person name="Mastronunzio J.E."/>
            <person name="Mullin B.C."/>
            <person name="Niemann J."/>
            <person name="Pujic P."/>
            <person name="Rawnsley T."/>
            <person name="Rouy Z."/>
            <person name="Schenowitz C."/>
            <person name="Sellstedt A."/>
            <person name="Tavares F."/>
            <person name="Tomkins J.P."/>
            <person name="Vallenet D."/>
            <person name="Valverde C."/>
            <person name="Wall L.G."/>
            <person name="Wang Y."/>
            <person name="Medigue C."/>
            <person name="Benson D.R."/>
        </authorList>
    </citation>
    <scope>NUCLEOTIDE SEQUENCE [LARGE SCALE GENOMIC DNA]</scope>
    <source>
        <strain evidence="12">DSM 45818 / CECT 9043 / CcI3</strain>
    </source>
</reference>
<dbReference type="PROSITE" id="PS00211">
    <property type="entry name" value="ABC_TRANSPORTER_1"/>
    <property type="match status" value="1"/>
</dbReference>
<comment type="subcellular location">
    <subcellularLocation>
        <location evidence="1">Cell membrane</location>
        <topology evidence="1">Peripheral membrane protein</topology>
    </subcellularLocation>
</comment>
<feature type="compositionally biased region" description="Basic residues" evidence="9">
    <location>
        <begin position="25"/>
        <end position="40"/>
    </location>
</feature>
<dbReference type="SUPFAM" id="SSF52540">
    <property type="entry name" value="P-loop containing nucleoside triphosphate hydrolases"/>
    <property type="match status" value="1"/>
</dbReference>
<dbReference type="PANTHER" id="PTHR42711">
    <property type="entry name" value="ABC TRANSPORTER ATP-BINDING PROTEIN"/>
    <property type="match status" value="1"/>
</dbReference>
<dbReference type="STRING" id="106370.Francci3_1655"/>
<proteinExistence type="predicted"/>
<dbReference type="GO" id="GO:0016887">
    <property type="term" value="F:ATP hydrolysis activity"/>
    <property type="evidence" value="ECO:0007669"/>
    <property type="project" value="InterPro"/>
</dbReference>
<dbReference type="Pfam" id="PF00005">
    <property type="entry name" value="ABC_tran"/>
    <property type="match status" value="1"/>
</dbReference>
<dbReference type="KEGG" id="fra:Francci3_1655"/>
<keyword evidence="12" id="KW-1185">Reference proteome</keyword>
<feature type="domain" description="ABC transporter" evidence="10">
    <location>
        <begin position="69"/>
        <end position="298"/>
    </location>
</feature>
<dbReference type="CDD" id="cd03230">
    <property type="entry name" value="ABC_DR_subfamily_A"/>
    <property type="match status" value="1"/>
</dbReference>
<dbReference type="Proteomes" id="UP000001937">
    <property type="component" value="Chromosome"/>
</dbReference>
<keyword evidence="7" id="KW-0472">Membrane</keyword>
<dbReference type="eggNOG" id="COG1131">
    <property type="taxonomic scope" value="Bacteria"/>
</dbReference>
<evidence type="ECO:0000256" key="8">
    <source>
        <dbReference type="ARBA" id="ARBA00023251"/>
    </source>
</evidence>
<evidence type="ECO:0000256" key="5">
    <source>
        <dbReference type="ARBA" id="ARBA00022840"/>
    </source>
</evidence>
<evidence type="ECO:0000256" key="9">
    <source>
        <dbReference type="SAM" id="MobiDB-lite"/>
    </source>
</evidence>
<dbReference type="HOGENOM" id="CLU_000604_1_2_11"/>
<organism evidence="11 12">
    <name type="scientific">Frankia casuarinae (strain DSM 45818 / CECT 9043 / HFP020203 / CcI3)</name>
    <dbReference type="NCBI Taxonomy" id="106370"/>
    <lineage>
        <taxon>Bacteria</taxon>
        <taxon>Bacillati</taxon>
        <taxon>Actinomycetota</taxon>
        <taxon>Actinomycetes</taxon>
        <taxon>Frankiales</taxon>
        <taxon>Frankiaceae</taxon>
        <taxon>Frankia</taxon>
    </lineage>
</organism>
<name>Q2JCG1_FRACC</name>
<protein>
    <submittedName>
        <fullName evidence="11">ABC transporter related</fullName>
    </submittedName>
</protein>
<evidence type="ECO:0000256" key="4">
    <source>
        <dbReference type="ARBA" id="ARBA00022741"/>
    </source>
</evidence>
<dbReference type="InterPro" id="IPR017871">
    <property type="entry name" value="ABC_transporter-like_CS"/>
</dbReference>
<evidence type="ECO:0000256" key="1">
    <source>
        <dbReference type="ARBA" id="ARBA00004202"/>
    </source>
</evidence>
<dbReference type="GO" id="GO:0046677">
    <property type="term" value="P:response to antibiotic"/>
    <property type="evidence" value="ECO:0007669"/>
    <property type="project" value="UniProtKB-KW"/>
</dbReference>
<dbReference type="FunFam" id="3.40.50.300:FF:000589">
    <property type="entry name" value="ABC transporter, ATP-binding subunit"/>
    <property type="match status" value="1"/>
</dbReference>
<dbReference type="EMBL" id="CP000249">
    <property type="protein sequence ID" value="ABD11031.1"/>
    <property type="molecule type" value="Genomic_DNA"/>
</dbReference>
<evidence type="ECO:0000259" key="10">
    <source>
        <dbReference type="PROSITE" id="PS50893"/>
    </source>
</evidence>
<evidence type="ECO:0000256" key="2">
    <source>
        <dbReference type="ARBA" id="ARBA00022448"/>
    </source>
</evidence>
<dbReference type="InterPro" id="IPR003593">
    <property type="entry name" value="AAA+_ATPase"/>
</dbReference>
<evidence type="ECO:0000313" key="11">
    <source>
        <dbReference type="EMBL" id="ABD11031.1"/>
    </source>
</evidence>
<keyword evidence="8" id="KW-0046">Antibiotic resistance</keyword>
<dbReference type="Gene3D" id="3.40.50.300">
    <property type="entry name" value="P-loop containing nucleotide triphosphate hydrolases"/>
    <property type="match status" value="1"/>
</dbReference>
<keyword evidence="3" id="KW-1003">Cell membrane</keyword>
<feature type="compositionally biased region" description="Pro residues" evidence="9">
    <location>
        <begin position="53"/>
        <end position="70"/>
    </location>
</feature>
<keyword evidence="4" id="KW-0547">Nucleotide-binding</keyword>
<accession>Q2JCG1</accession>
<feature type="region of interest" description="Disordered" evidence="9">
    <location>
        <begin position="13"/>
        <end position="86"/>
    </location>
</feature>
<evidence type="ECO:0000256" key="3">
    <source>
        <dbReference type="ARBA" id="ARBA00022475"/>
    </source>
</evidence>
<keyword evidence="5" id="KW-0067">ATP-binding</keyword>
<sequence length="374" mass="39310">MAEILAVSVTDLVKTYSSRSASPRSGRRPHGSGRRTRTGRAGRGPAAFSTSPTPSPTPPVRQAPPAPPVPSGDAARPSTTPDGRIRAVDELSLTVPTGTVTALLGPNGAGKTTTVEICEGFRRPDAGEVRVLGLDPWADAVALRPRVGVMLQSGGMYPGARAGEMLRLVASHYRHPLDPAALLDRLGLAGSAGTPFRRLSGGQQQRLSLAMAVVGRPELVFLDEPTAGLDVQGRRDTWELVEELRTAGVTVVLTTHAMDEAERLADQVIIVDHGRVVAVGSPAELTRGGAEGQLRFRAPAGLDLGRLLLALPDGTTVQEGPAGHYLLQGTVDPQLLAAVTAWCAGNGILAEDLRVEQRTLEDVFVELTGSELRS</sequence>
<dbReference type="PANTHER" id="PTHR42711:SF16">
    <property type="entry name" value="ABC TRANSPORTER ATP-BINDING PROTEIN"/>
    <property type="match status" value="1"/>
</dbReference>
<dbReference type="PROSITE" id="PS50893">
    <property type="entry name" value="ABC_TRANSPORTER_2"/>
    <property type="match status" value="1"/>
</dbReference>
<dbReference type="GO" id="GO:0005886">
    <property type="term" value="C:plasma membrane"/>
    <property type="evidence" value="ECO:0007669"/>
    <property type="project" value="UniProtKB-SubCell"/>
</dbReference>
<dbReference type="GO" id="GO:0005524">
    <property type="term" value="F:ATP binding"/>
    <property type="evidence" value="ECO:0007669"/>
    <property type="project" value="UniProtKB-KW"/>
</dbReference>
<evidence type="ECO:0000256" key="7">
    <source>
        <dbReference type="ARBA" id="ARBA00023136"/>
    </source>
</evidence>
<evidence type="ECO:0000256" key="6">
    <source>
        <dbReference type="ARBA" id="ARBA00022967"/>
    </source>
</evidence>
<keyword evidence="6" id="KW-1278">Translocase</keyword>
<dbReference type="InterPro" id="IPR027417">
    <property type="entry name" value="P-loop_NTPase"/>
</dbReference>
<evidence type="ECO:0000313" key="12">
    <source>
        <dbReference type="Proteomes" id="UP000001937"/>
    </source>
</evidence>
<gene>
    <name evidence="11" type="ordered locus">Francci3_1655</name>
</gene>
<dbReference type="RefSeq" id="WP_011436094.1">
    <property type="nucleotide sequence ID" value="NC_007777.1"/>
</dbReference>
<feature type="compositionally biased region" description="Low complexity" evidence="9">
    <location>
        <begin position="43"/>
        <end position="52"/>
    </location>
</feature>
<dbReference type="SMART" id="SM00382">
    <property type="entry name" value="AAA"/>
    <property type="match status" value="1"/>
</dbReference>
<dbReference type="PhylomeDB" id="Q2JCG1"/>
<dbReference type="AlphaFoldDB" id="Q2JCG1"/>
<dbReference type="InterPro" id="IPR050763">
    <property type="entry name" value="ABC_transporter_ATP-binding"/>
</dbReference>